<protein>
    <recommendedName>
        <fullName evidence="2">DUF4116 domain-containing protein</fullName>
    </recommendedName>
</protein>
<feature type="domain" description="DUF4116" evidence="2">
    <location>
        <begin position="1058"/>
        <end position="1105"/>
    </location>
</feature>
<accession>A0A9P1BUP1</accession>
<feature type="region of interest" description="Disordered" evidence="1">
    <location>
        <begin position="222"/>
        <end position="249"/>
    </location>
</feature>
<keyword evidence="5" id="KW-1185">Reference proteome</keyword>
<feature type="domain" description="DUF4116" evidence="2">
    <location>
        <begin position="857"/>
        <end position="892"/>
    </location>
</feature>
<dbReference type="AlphaFoldDB" id="A0A9P1BUP1"/>
<evidence type="ECO:0000256" key="1">
    <source>
        <dbReference type="SAM" id="MobiDB-lite"/>
    </source>
</evidence>
<evidence type="ECO:0000313" key="5">
    <source>
        <dbReference type="Proteomes" id="UP001152797"/>
    </source>
</evidence>
<feature type="region of interest" description="Disordered" evidence="1">
    <location>
        <begin position="1191"/>
        <end position="1229"/>
    </location>
</feature>
<evidence type="ECO:0000259" key="2">
    <source>
        <dbReference type="Pfam" id="PF13475"/>
    </source>
</evidence>
<feature type="domain" description="DUF4116" evidence="2">
    <location>
        <begin position="1008"/>
        <end position="1053"/>
    </location>
</feature>
<feature type="domain" description="DUF4116" evidence="2">
    <location>
        <begin position="634"/>
        <end position="679"/>
    </location>
</feature>
<dbReference type="Pfam" id="PF13475">
    <property type="entry name" value="DUF4116"/>
    <property type="match status" value="7"/>
</dbReference>
<proteinExistence type="predicted"/>
<feature type="domain" description="DUF4116" evidence="2">
    <location>
        <begin position="934"/>
        <end position="981"/>
    </location>
</feature>
<dbReference type="Gene3D" id="2.60.120.620">
    <property type="entry name" value="q2cbj1_9rhob like domain"/>
    <property type="match status" value="1"/>
</dbReference>
<dbReference type="OrthoDB" id="443648at2759"/>
<dbReference type="InterPro" id="IPR025197">
    <property type="entry name" value="DUF4116"/>
</dbReference>
<gene>
    <name evidence="3" type="ORF">C1SCF055_LOCUS7736</name>
</gene>
<name>A0A9P1BUP1_9DINO</name>
<comment type="caution">
    <text evidence="3">The sequence shown here is derived from an EMBL/GenBank/DDBJ whole genome shotgun (WGS) entry which is preliminary data.</text>
</comment>
<dbReference type="EMBL" id="CAMXCT020000513">
    <property type="protein sequence ID" value="CAL1133184.1"/>
    <property type="molecule type" value="Genomic_DNA"/>
</dbReference>
<dbReference type="EMBL" id="CAMXCT010000513">
    <property type="protein sequence ID" value="CAI3979809.1"/>
    <property type="molecule type" value="Genomic_DNA"/>
</dbReference>
<reference evidence="3" key="1">
    <citation type="submission" date="2022-10" db="EMBL/GenBank/DDBJ databases">
        <authorList>
            <person name="Chen Y."/>
            <person name="Dougan E. K."/>
            <person name="Chan C."/>
            <person name="Rhodes N."/>
            <person name="Thang M."/>
        </authorList>
    </citation>
    <scope>NUCLEOTIDE SEQUENCE</scope>
</reference>
<evidence type="ECO:0000313" key="3">
    <source>
        <dbReference type="EMBL" id="CAI3979809.1"/>
    </source>
</evidence>
<reference evidence="4" key="2">
    <citation type="submission" date="2024-04" db="EMBL/GenBank/DDBJ databases">
        <authorList>
            <person name="Chen Y."/>
            <person name="Shah S."/>
            <person name="Dougan E. K."/>
            <person name="Thang M."/>
            <person name="Chan C."/>
        </authorList>
    </citation>
    <scope>NUCLEOTIDE SEQUENCE [LARGE SCALE GENOMIC DNA]</scope>
</reference>
<dbReference type="Proteomes" id="UP001152797">
    <property type="component" value="Unassembled WGS sequence"/>
</dbReference>
<feature type="domain" description="DUF4116" evidence="2">
    <location>
        <begin position="687"/>
        <end position="728"/>
    </location>
</feature>
<organism evidence="3">
    <name type="scientific">Cladocopium goreaui</name>
    <dbReference type="NCBI Taxonomy" id="2562237"/>
    <lineage>
        <taxon>Eukaryota</taxon>
        <taxon>Sar</taxon>
        <taxon>Alveolata</taxon>
        <taxon>Dinophyceae</taxon>
        <taxon>Suessiales</taxon>
        <taxon>Symbiodiniaceae</taxon>
        <taxon>Cladocopium</taxon>
    </lineage>
</organism>
<feature type="domain" description="DUF4116" evidence="2">
    <location>
        <begin position="811"/>
        <end position="854"/>
    </location>
</feature>
<dbReference type="EMBL" id="CAMXCT030000513">
    <property type="protein sequence ID" value="CAL4767121.1"/>
    <property type="molecule type" value="Genomic_DNA"/>
</dbReference>
<sequence length="1229" mass="136529">MAPRHRFGVLVILVAGLLFGAVYRQTFSIAPSQRVPSVKLQDWEVEVSEEEGGRGLAAATRQRCAAALRRTGFAVLRGASLFAEAELQAAQRTATAELRRVQKATEELGLLQRAPWIPGTYNIEKLFEFQEALCYSQGRLDMPKLLDAALLKSSRWYGHPDLHGITQLVYSTASSQQTVLGALWNFPGSGPPVWHRDGQQRLLVAVTACEEYLEEVGFIHGQPQTHSAHSGPGKRSPGPKPPDPSLGELDVALPLKRGETLLFFYSTKHAATPNLSDLERCLIYSVYGPVGVHDQQNHKGFLPSIFNITAEDARELDQFYQRQGYLISNQSNQGNQRSQSPSWAPLALAGLVASLMDDEEMANSNLDHLDRPSTSPKWPWPCSMESLQRLAALPLVDNACASRANRDSWSYSVFCREVRPAEAEDPDAMLRGQGEVSGSLASSGQELLPQVDPPGSSVFLGAAGAQLRLVSNSDWPVHVKLLEVVAGELLKRADPKAAIVAYSEWRSKFSEGQYLTLLFYHAFMMLEVEGGLAICTEKYNDKLELLFGEKQLLSTYARAYRATGDQRKPSAQHSQCKVERYVSLKDLVDWICGPLAIVWRPYCLINSNCQHYARDLIHFLSQDGAAFAQLLCRDREVVLSAVQCEGQRLCYAHESLQDDRALVMAAVSTDGLALRFASPRRRAERHVAFAAVRQNGAALEFCERRLRNDEELVTAAVIQEASALQFAEVPLKRSKSVLLAAAGGDWARLFEGSLAEDREVAWTAVGIDWKAAQYLSPRLHDDADFMHRAIGLNGLVIQVVPGLCAQRACGLCAVRQNGLALQFLSEELRSDAKLVREAVGQDAMALEFASPELRSQRDLVLAAVVGHGHALQFASDELKEDPTLILTAARRYLFADWPWLFSCAALRDSRSAALGAVRADPTVMRCLVPDWWNDRRVVLAAVQQQGMLLELAQQLQADREVVLAAVRSDGKAVQLADQQLRMDPVVLSSAARRWWAFDWSVLGPLTCDKSVMLAAVELDWRALEFASDDLKEDLEVLCAAVRKSPLALRWASDARDVKDVMLQIVQLRGAALQFASERLKDDMDVVLAAVQQDSRSLQFASEQLRSHPDLLAASRWLRSLPSRWWKRDMKPLTITVLEPDYNEELKRFVSVDELTSFVLAVVGPNDWADPGFDGGFEEMFGSLLHPEEAKAEKKRRASRWSRLGPQDDDSLRRAQGPITLKGDKRRRST</sequence>
<dbReference type="SUPFAM" id="SSF51197">
    <property type="entry name" value="Clavaminate synthase-like"/>
    <property type="match status" value="1"/>
</dbReference>
<evidence type="ECO:0000313" key="4">
    <source>
        <dbReference type="EMBL" id="CAL1133184.1"/>
    </source>
</evidence>